<dbReference type="SUPFAM" id="SSF52218">
    <property type="entry name" value="Flavoproteins"/>
    <property type="match status" value="1"/>
</dbReference>
<evidence type="ECO:0000313" key="3">
    <source>
        <dbReference type="Proteomes" id="UP001549031"/>
    </source>
</evidence>
<dbReference type="Gene3D" id="3.40.50.360">
    <property type="match status" value="1"/>
</dbReference>
<proteinExistence type="predicted"/>
<comment type="caution">
    <text evidence="2">The sequence shown here is derived from an EMBL/GenBank/DDBJ whole genome shotgun (WGS) entry which is preliminary data.</text>
</comment>
<organism evidence="2 3">
    <name type="scientific">Pseudorhizobium tarimense</name>
    <dbReference type="NCBI Taxonomy" id="1079109"/>
    <lineage>
        <taxon>Bacteria</taxon>
        <taxon>Pseudomonadati</taxon>
        <taxon>Pseudomonadota</taxon>
        <taxon>Alphaproteobacteria</taxon>
        <taxon>Hyphomicrobiales</taxon>
        <taxon>Rhizobiaceae</taxon>
        <taxon>Rhizobium/Agrobacterium group</taxon>
        <taxon>Pseudorhizobium</taxon>
    </lineage>
</organism>
<protein>
    <submittedName>
        <fullName evidence="2">NADPH-quinone reductase</fullName>
    </submittedName>
</protein>
<evidence type="ECO:0000259" key="1">
    <source>
        <dbReference type="Pfam" id="PF02525"/>
    </source>
</evidence>
<dbReference type="Pfam" id="PF02525">
    <property type="entry name" value="Flavodoxin_2"/>
    <property type="match status" value="1"/>
</dbReference>
<sequence>MPALLKAFLEQTARPGFAYDSSKPPFRNGLLTGKWAHVIITMGMPSWAYRIFYGSHNFKAMKIGILQFVGIRPVRPTLIGSVGSPVFNGGAWLKKMEQLGERAR</sequence>
<accession>A0ABV2H3Q8</accession>
<reference evidence="2 3" key="1">
    <citation type="submission" date="2024-06" db="EMBL/GenBank/DDBJ databases">
        <title>Genomic Encyclopedia of Type Strains, Phase IV (KMG-IV): sequencing the most valuable type-strain genomes for metagenomic binning, comparative biology and taxonomic classification.</title>
        <authorList>
            <person name="Goeker M."/>
        </authorList>
    </citation>
    <scope>NUCLEOTIDE SEQUENCE [LARGE SCALE GENOMIC DNA]</scope>
    <source>
        <strain evidence="2 3">DSM 105042</strain>
    </source>
</reference>
<gene>
    <name evidence="2" type="ORF">ABID21_001003</name>
</gene>
<name>A0ABV2H3Q8_9HYPH</name>
<keyword evidence="3" id="KW-1185">Reference proteome</keyword>
<evidence type="ECO:0000313" key="2">
    <source>
        <dbReference type="EMBL" id="MET3584902.1"/>
    </source>
</evidence>
<dbReference type="EMBL" id="JBEPLJ010000003">
    <property type="protein sequence ID" value="MET3584902.1"/>
    <property type="molecule type" value="Genomic_DNA"/>
</dbReference>
<feature type="domain" description="Flavodoxin-like fold" evidence="1">
    <location>
        <begin position="1"/>
        <end position="83"/>
    </location>
</feature>
<dbReference type="RefSeq" id="WP_376742046.1">
    <property type="nucleotide sequence ID" value="NZ_JALJRA010000003.1"/>
</dbReference>
<dbReference type="InterPro" id="IPR029039">
    <property type="entry name" value="Flavoprotein-like_sf"/>
</dbReference>
<dbReference type="InterPro" id="IPR003680">
    <property type="entry name" value="Flavodoxin_fold"/>
</dbReference>
<dbReference type="Proteomes" id="UP001549031">
    <property type="component" value="Unassembled WGS sequence"/>
</dbReference>